<dbReference type="Pfam" id="PF20385">
    <property type="entry name" value="DUF6680"/>
    <property type="match status" value="1"/>
</dbReference>
<sequence length="221" mass="24837">MEANWVFGIGTIIATLLGPILAVQAQKYLERVNESRNQKAWIFSTLMATRAARLSPDHVRALNMIDLAFNGGRSNRRKASETEVLDTWRDYLEHLTLTINEANAERWVEKQQELLVLMLSAMATDLNLRYDRVLLRNGAYIPKGHTDLELDQQKLRHYAIEVLSGNQPVNMNVTGFPFSEDMTNSQLKLQEGLAAVLAGQGHLKVRIEPGSTAQTDEKPPA</sequence>
<dbReference type="RefSeq" id="WP_217872686.1">
    <property type="nucleotide sequence ID" value="NZ_JAHSTU010000007.1"/>
</dbReference>
<accession>A0ABS6QUM8</accession>
<evidence type="ECO:0000313" key="2">
    <source>
        <dbReference type="EMBL" id="MBV4522604.1"/>
    </source>
</evidence>
<protein>
    <recommendedName>
        <fullName evidence="1">DUF6680 domain-containing protein</fullName>
    </recommendedName>
</protein>
<organism evidence="2 3">
    <name type="scientific">Pseudomonas azerbaijanoccidentalis</name>
    <dbReference type="NCBI Taxonomy" id="2842347"/>
    <lineage>
        <taxon>Bacteria</taxon>
        <taxon>Pseudomonadati</taxon>
        <taxon>Pseudomonadota</taxon>
        <taxon>Gammaproteobacteria</taxon>
        <taxon>Pseudomonadales</taxon>
        <taxon>Pseudomonadaceae</taxon>
        <taxon>Pseudomonas</taxon>
    </lineage>
</organism>
<evidence type="ECO:0000313" key="3">
    <source>
        <dbReference type="Proteomes" id="UP001049200"/>
    </source>
</evidence>
<comment type="caution">
    <text evidence="2">The sequence shown here is derived from an EMBL/GenBank/DDBJ whole genome shotgun (WGS) entry which is preliminary data.</text>
</comment>
<dbReference type="InterPro" id="IPR046502">
    <property type="entry name" value="DUF6680"/>
</dbReference>
<name>A0ABS6QUM8_9PSED</name>
<keyword evidence="3" id="KW-1185">Reference proteome</keyword>
<proteinExistence type="predicted"/>
<gene>
    <name evidence="2" type="ORF">KVG88_21290</name>
</gene>
<feature type="domain" description="DUF6680" evidence="1">
    <location>
        <begin position="8"/>
        <end position="177"/>
    </location>
</feature>
<dbReference type="Proteomes" id="UP001049200">
    <property type="component" value="Unassembled WGS sequence"/>
</dbReference>
<reference evidence="2" key="1">
    <citation type="submission" date="2021-06" db="EMBL/GenBank/DDBJ databases">
        <title>Updating the genus Pseudomonas: Description of 43 new species and partition of the Pseudomonas putida group.</title>
        <authorList>
            <person name="Girard L."/>
            <person name="Lood C."/>
            <person name="Vandamme P."/>
            <person name="Rokni-Zadeh H."/>
            <person name="Van Noort V."/>
            <person name="Hofte M."/>
            <person name="Lavigne R."/>
            <person name="De Mot R."/>
        </authorList>
    </citation>
    <scope>NUCLEOTIDE SEQUENCE</scope>
    <source>
        <strain evidence="2">SWRI74</strain>
    </source>
</reference>
<dbReference type="EMBL" id="JAHSTU010000007">
    <property type="protein sequence ID" value="MBV4522604.1"/>
    <property type="molecule type" value="Genomic_DNA"/>
</dbReference>
<evidence type="ECO:0000259" key="1">
    <source>
        <dbReference type="Pfam" id="PF20385"/>
    </source>
</evidence>